<dbReference type="PANTHER" id="PTHR43685">
    <property type="entry name" value="GLYCOSYLTRANSFERASE"/>
    <property type="match status" value="1"/>
</dbReference>
<dbReference type="AlphaFoldDB" id="A0A538T3D8"/>
<dbReference type="Proteomes" id="UP000316852">
    <property type="component" value="Unassembled WGS sequence"/>
</dbReference>
<dbReference type="Gene3D" id="3.90.550.10">
    <property type="entry name" value="Spore Coat Polysaccharide Biosynthesis Protein SpsA, Chain A"/>
    <property type="match status" value="1"/>
</dbReference>
<dbReference type="InterPro" id="IPR001173">
    <property type="entry name" value="Glyco_trans_2-like"/>
</dbReference>
<feature type="transmembrane region" description="Helical" evidence="2">
    <location>
        <begin position="415"/>
        <end position="435"/>
    </location>
</feature>
<feature type="compositionally biased region" description="Low complexity" evidence="1">
    <location>
        <begin position="30"/>
        <end position="41"/>
    </location>
</feature>
<keyword evidence="2" id="KW-1133">Transmembrane helix</keyword>
<organism evidence="4 5">
    <name type="scientific">Eiseniibacteriota bacterium</name>
    <dbReference type="NCBI Taxonomy" id="2212470"/>
    <lineage>
        <taxon>Bacteria</taxon>
        <taxon>Candidatus Eiseniibacteriota</taxon>
    </lineage>
</organism>
<feature type="transmembrane region" description="Helical" evidence="2">
    <location>
        <begin position="386"/>
        <end position="403"/>
    </location>
</feature>
<keyword evidence="2" id="KW-0472">Membrane</keyword>
<dbReference type="Pfam" id="PF00535">
    <property type="entry name" value="Glycos_transf_2"/>
    <property type="match status" value="1"/>
</dbReference>
<dbReference type="SUPFAM" id="SSF53448">
    <property type="entry name" value="Nucleotide-diphospho-sugar transferases"/>
    <property type="match status" value="1"/>
</dbReference>
<reference evidence="4 5" key="1">
    <citation type="journal article" date="2019" name="Nat. Microbiol.">
        <title>Mediterranean grassland soil C-N compound turnover is dependent on rainfall and depth, and is mediated by genomically divergent microorganisms.</title>
        <authorList>
            <person name="Diamond S."/>
            <person name="Andeer P.F."/>
            <person name="Li Z."/>
            <person name="Crits-Christoph A."/>
            <person name="Burstein D."/>
            <person name="Anantharaman K."/>
            <person name="Lane K.R."/>
            <person name="Thomas B.C."/>
            <person name="Pan C."/>
            <person name="Northen T.R."/>
            <person name="Banfield J.F."/>
        </authorList>
    </citation>
    <scope>NUCLEOTIDE SEQUENCE [LARGE SCALE GENOMIC DNA]</scope>
    <source>
        <strain evidence="4">WS_6</strain>
    </source>
</reference>
<comment type="caution">
    <text evidence="4">The sequence shown here is derived from an EMBL/GenBank/DDBJ whole genome shotgun (WGS) entry which is preliminary data.</text>
</comment>
<keyword evidence="2" id="KW-0812">Transmembrane</keyword>
<evidence type="ECO:0000256" key="1">
    <source>
        <dbReference type="SAM" id="MobiDB-lite"/>
    </source>
</evidence>
<proteinExistence type="predicted"/>
<protein>
    <submittedName>
        <fullName evidence="4">Glycosyltransferase</fullName>
    </submittedName>
</protein>
<dbReference type="GO" id="GO:0016740">
    <property type="term" value="F:transferase activity"/>
    <property type="evidence" value="ECO:0007669"/>
    <property type="project" value="UniProtKB-KW"/>
</dbReference>
<dbReference type="PANTHER" id="PTHR43685:SF3">
    <property type="entry name" value="SLR2126 PROTEIN"/>
    <property type="match status" value="1"/>
</dbReference>
<evidence type="ECO:0000259" key="3">
    <source>
        <dbReference type="Pfam" id="PF00535"/>
    </source>
</evidence>
<feature type="compositionally biased region" description="Basic and acidic residues" evidence="1">
    <location>
        <begin position="85"/>
        <end position="94"/>
    </location>
</feature>
<evidence type="ECO:0000313" key="5">
    <source>
        <dbReference type="Proteomes" id="UP000316852"/>
    </source>
</evidence>
<name>A0A538T3D8_UNCEI</name>
<feature type="domain" description="Glycosyltransferase 2-like" evidence="3">
    <location>
        <begin position="141"/>
        <end position="263"/>
    </location>
</feature>
<evidence type="ECO:0000313" key="4">
    <source>
        <dbReference type="EMBL" id="TMQ58147.1"/>
    </source>
</evidence>
<feature type="compositionally biased region" description="Gly residues" evidence="1">
    <location>
        <begin position="9"/>
        <end position="18"/>
    </location>
</feature>
<gene>
    <name evidence="4" type="ORF">E6K76_08725</name>
</gene>
<dbReference type="InterPro" id="IPR050834">
    <property type="entry name" value="Glycosyltransf_2"/>
</dbReference>
<accession>A0A538T3D8</accession>
<feature type="region of interest" description="Disordered" evidence="1">
    <location>
        <begin position="1"/>
        <end position="114"/>
    </location>
</feature>
<dbReference type="InterPro" id="IPR029044">
    <property type="entry name" value="Nucleotide-diphossugar_trans"/>
</dbReference>
<feature type="transmembrane region" description="Helical" evidence="2">
    <location>
        <begin position="361"/>
        <end position="379"/>
    </location>
</feature>
<evidence type="ECO:0000256" key="2">
    <source>
        <dbReference type="SAM" id="Phobius"/>
    </source>
</evidence>
<sequence>MPPDRDPDGGGPAPGRGHGQAPVPTDQEGRAPAASRGPRAGPRVREDAGVRRLPHGPRFQPDARPPVRAGRALWVGDRLSDPPAGEDRRNDLRRPPSHRAQVLPKRSVESGAVRDLRDAPRRLVAGGSAPWPRTDLEPVAVIVTVRNEAGSIGALLGSILSGTRLPDEIVVADGGSSDRTLELLHSRAAADPRIRAVSAPGNRSVGRNAAVRASRSPIIACTDAGVEVEPDWLERITRPFDLVPETDVVAGVTVPAGTTWFERAAGVISAPRADEINLARFLPSTRSVAFRRSAWERVRGFDESLAHNEDTPFALELKRSGARFHFEPRARVRWRPRGDVGSFFRQHRRFGFGDGESRAQGWFYATLAAKYVLGAALFLMGFRFRAAWWLLGLGVVLFAVGQARRGVGRIGNVETALAVPLLKVVYDVAYLSGYVRGRLSRLGR</sequence>
<dbReference type="EMBL" id="VBOW01000040">
    <property type="protein sequence ID" value="TMQ58147.1"/>
    <property type="molecule type" value="Genomic_DNA"/>
</dbReference>
<keyword evidence="4" id="KW-0808">Transferase</keyword>